<name>A0ABV0IZZ8_9NEIS</name>
<dbReference type="Gene3D" id="3.30.980.10">
    <property type="entry name" value="Threonyl-trna Synthetase, Chain A, domain 2"/>
    <property type="match status" value="1"/>
</dbReference>
<dbReference type="Pfam" id="PF07973">
    <property type="entry name" value="tRNA_SAD"/>
    <property type="match status" value="1"/>
</dbReference>
<dbReference type="EMBL" id="JBDXMI010000001">
    <property type="protein sequence ID" value="MEO9386850.1"/>
    <property type="molecule type" value="Genomic_DNA"/>
</dbReference>
<sequence length="207" mass="22556">MQQRLYYLSDETECDSAIVSSGEQDGRFFAILAATLFHPRGGGQLADGGWIDDCKVLSVESLGEAILHVTERLLPPGPVRLRVDADKRALHSRLHSAGHLIGTVGIDLGLRPDKAQHWPEASRVVFRMEETAPPEAGEWEGKANHIVAQNLPRQCGIQDGARMVGFGSLPAFPCGGTHVRSLADIGRIRILSVKTKKDTVTVNYDIL</sequence>
<proteinExistence type="predicted"/>
<accession>A0ABV0IZZ8</accession>
<keyword evidence="3" id="KW-0862">Zinc</keyword>
<dbReference type="InterPro" id="IPR018163">
    <property type="entry name" value="Thr/Ala-tRNA-synth_IIc_edit"/>
</dbReference>
<dbReference type="SMART" id="SM00863">
    <property type="entry name" value="tRNA_SAD"/>
    <property type="match status" value="1"/>
</dbReference>
<evidence type="ECO:0000313" key="6">
    <source>
        <dbReference type="Proteomes" id="UP001462502"/>
    </source>
</evidence>
<keyword evidence="2" id="KW-0479">Metal-binding</keyword>
<gene>
    <name evidence="5" type="ORF">ABI908_22405</name>
</gene>
<organism evidence="5 6">
    <name type="scientific">Chromobacterium phragmitis</name>
    <dbReference type="NCBI Taxonomy" id="2202141"/>
    <lineage>
        <taxon>Bacteria</taxon>
        <taxon>Pseudomonadati</taxon>
        <taxon>Pseudomonadota</taxon>
        <taxon>Betaproteobacteria</taxon>
        <taxon>Neisseriales</taxon>
        <taxon>Chromobacteriaceae</taxon>
        <taxon>Chromobacterium</taxon>
    </lineage>
</organism>
<dbReference type="RefSeq" id="WP_347935342.1">
    <property type="nucleotide sequence ID" value="NZ_CP158160.1"/>
</dbReference>
<dbReference type="InterPro" id="IPR012947">
    <property type="entry name" value="tRNA_SAD"/>
</dbReference>
<dbReference type="PANTHER" id="PTHR43462">
    <property type="entry name" value="ALANYL-TRNA EDITING PROTEIN"/>
    <property type="match status" value="1"/>
</dbReference>
<dbReference type="SUPFAM" id="SSF50447">
    <property type="entry name" value="Translation proteins"/>
    <property type="match status" value="1"/>
</dbReference>
<evidence type="ECO:0000313" key="5">
    <source>
        <dbReference type="EMBL" id="MEO9386850.1"/>
    </source>
</evidence>
<dbReference type="Proteomes" id="UP001462502">
    <property type="component" value="Unassembled WGS sequence"/>
</dbReference>
<evidence type="ECO:0000256" key="2">
    <source>
        <dbReference type="ARBA" id="ARBA00022723"/>
    </source>
</evidence>
<dbReference type="PANTHER" id="PTHR43462:SF2">
    <property type="entry name" value="THREONYL AND ALANYL TRNA SYNTHETASE SECOND ADDITIONAL DOMAIN-CONTAINING PROTEIN"/>
    <property type="match status" value="1"/>
</dbReference>
<evidence type="ECO:0000259" key="4">
    <source>
        <dbReference type="SMART" id="SM00863"/>
    </source>
</evidence>
<evidence type="ECO:0000256" key="1">
    <source>
        <dbReference type="ARBA" id="ARBA00001947"/>
    </source>
</evidence>
<dbReference type="InterPro" id="IPR051335">
    <property type="entry name" value="Alanyl-tRNA_Editing_Enzymes"/>
</dbReference>
<comment type="cofactor">
    <cofactor evidence="1">
        <name>Zn(2+)</name>
        <dbReference type="ChEBI" id="CHEBI:29105"/>
    </cofactor>
</comment>
<comment type="caution">
    <text evidence="5">The sequence shown here is derived from an EMBL/GenBank/DDBJ whole genome shotgun (WGS) entry which is preliminary data.</text>
</comment>
<feature type="domain" description="Threonyl/alanyl tRNA synthetase SAD" evidence="4">
    <location>
        <begin position="161"/>
        <end position="201"/>
    </location>
</feature>
<reference evidence="5 6" key="1">
    <citation type="submission" date="2024-05" db="EMBL/GenBank/DDBJ databases">
        <authorList>
            <person name="De Oliveira J.P."/>
            <person name="Noriler S.A."/>
            <person name="De Oliveira A.G."/>
            <person name="Sipoli D.S."/>
        </authorList>
    </citation>
    <scope>NUCLEOTIDE SEQUENCE [LARGE SCALE GENOMIC DNA]</scope>
    <source>
        <strain evidence="5 6">LABIM192</strain>
    </source>
</reference>
<evidence type="ECO:0000256" key="3">
    <source>
        <dbReference type="ARBA" id="ARBA00022833"/>
    </source>
</evidence>
<dbReference type="InterPro" id="IPR009000">
    <property type="entry name" value="Transl_B-barrel_sf"/>
</dbReference>
<dbReference type="Gene3D" id="2.40.30.130">
    <property type="match status" value="1"/>
</dbReference>
<protein>
    <submittedName>
        <fullName evidence="5">Alanyl-tRNA editing protein</fullName>
    </submittedName>
</protein>
<dbReference type="SUPFAM" id="SSF55186">
    <property type="entry name" value="ThrRS/AlaRS common domain"/>
    <property type="match status" value="1"/>
</dbReference>
<keyword evidence="6" id="KW-1185">Reference proteome</keyword>